<dbReference type="Pfam" id="PF18988">
    <property type="entry name" value="DUF5721"/>
    <property type="match status" value="1"/>
</dbReference>
<name>A0A9D1NU02_9FIRM</name>
<organism evidence="1 2">
    <name type="scientific">Candidatus Pullilachnospira stercoravium</name>
    <dbReference type="NCBI Taxonomy" id="2840913"/>
    <lineage>
        <taxon>Bacteria</taxon>
        <taxon>Bacillati</taxon>
        <taxon>Bacillota</taxon>
        <taxon>Clostridia</taxon>
        <taxon>Lachnospirales</taxon>
        <taxon>Lachnospiraceae</taxon>
        <taxon>Lachnospiraceae incertae sedis</taxon>
        <taxon>Candidatus Pullilachnospira</taxon>
    </lineage>
</organism>
<evidence type="ECO:0000313" key="2">
    <source>
        <dbReference type="Proteomes" id="UP000886723"/>
    </source>
</evidence>
<sequence>MLALEILDIKDFTSKLFVGNVFDTFCLSEAAFTTFLTCTIDGKLKKDFFDSGQAPDDRSLSLWSEVKPYCYTLIRGRRTPLHFKIVFQLSPKNTEKMLHSSGASLTAEDVFGLFLNCQFEKGRLICTTGTSLKVFSTDRTVDQLWDDLVRRFFRQQKISFEER</sequence>
<dbReference type="InterPro" id="IPR043779">
    <property type="entry name" value="DUF5721"/>
</dbReference>
<dbReference type="EMBL" id="DVON01000084">
    <property type="protein sequence ID" value="HIV12288.1"/>
    <property type="molecule type" value="Genomic_DNA"/>
</dbReference>
<dbReference type="AlphaFoldDB" id="A0A9D1NU02"/>
<evidence type="ECO:0000313" key="1">
    <source>
        <dbReference type="EMBL" id="HIV12288.1"/>
    </source>
</evidence>
<gene>
    <name evidence="1" type="ORF">IAA63_04000</name>
</gene>
<dbReference type="Proteomes" id="UP000886723">
    <property type="component" value="Unassembled WGS sequence"/>
</dbReference>
<reference evidence="1" key="1">
    <citation type="submission" date="2020-10" db="EMBL/GenBank/DDBJ databases">
        <authorList>
            <person name="Gilroy R."/>
        </authorList>
    </citation>
    <scope>NUCLEOTIDE SEQUENCE</scope>
    <source>
        <strain evidence="1">ChiBcec2-4451</strain>
    </source>
</reference>
<comment type="caution">
    <text evidence="1">The sequence shown here is derived from an EMBL/GenBank/DDBJ whole genome shotgun (WGS) entry which is preliminary data.</text>
</comment>
<accession>A0A9D1NU02</accession>
<proteinExistence type="predicted"/>
<reference evidence="1" key="2">
    <citation type="journal article" date="2021" name="PeerJ">
        <title>Extensive microbial diversity within the chicken gut microbiome revealed by metagenomics and culture.</title>
        <authorList>
            <person name="Gilroy R."/>
            <person name="Ravi A."/>
            <person name="Getino M."/>
            <person name="Pursley I."/>
            <person name="Horton D.L."/>
            <person name="Alikhan N.F."/>
            <person name="Baker D."/>
            <person name="Gharbi K."/>
            <person name="Hall N."/>
            <person name="Watson M."/>
            <person name="Adriaenssens E.M."/>
            <person name="Foster-Nyarko E."/>
            <person name="Jarju S."/>
            <person name="Secka A."/>
            <person name="Antonio M."/>
            <person name="Oren A."/>
            <person name="Chaudhuri R.R."/>
            <person name="La Ragione R."/>
            <person name="Hildebrand F."/>
            <person name="Pallen M.J."/>
        </authorList>
    </citation>
    <scope>NUCLEOTIDE SEQUENCE</scope>
    <source>
        <strain evidence="1">ChiBcec2-4451</strain>
    </source>
</reference>
<protein>
    <submittedName>
        <fullName evidence="1">Uncharacterized protein</fullName>
    </submittedName>
</protein>